<gene>
    <name evidence="1" type="ORF">T265_08990</name>
</gene>
<accession>A0A074ZIA4</accession>
<dbReference type="AlphaFoldDB" id="A0A074ZIA4"/>
<organism evidence="1 2">
    <name type="scientific">Opisthorchis viverrini</name>
    <name type="common">Southeast Asian liver fluke</name>
    <dbReference type="NCBI Taxonomy" id="6198"/>
    <lineage>
        <taxon>Eukaryota</taxon>
        <taxon>Metazoa</taxon>
        <taxon>Spiralia</taxon>
        <taxon>Lophotrochozoa</taxon>
        <taxon>Platyhelminthes</taxon>
        <taxon>Trematoda</taxon>
        <taxon>Digenea</taxon>
        <taxon>Opisthorchiida</taxon>
        <taxon>Opisthorchiata</taxon>
        <taxon>Opisthorchiidae</taxon>
        <taxon>Opisthorchis</taxon>
    </lineage>
</organism>
<dbReference type="EMBL" id="KL596867">
    <property type="protein sequence ID" value="KER23045.1"/>
    <property type="molecule type" value="Genomic_DNA"/>
</dbReference>
<name>A0A074ZIA4_OPIVI</name>
<dbReference type="RefSeq" id="XP_009173204.1">
    <property type="nucleotide sequence ID" value="XM_009174940.1"/>
</dbReference>
<reference evidence="1 2" key="1">
    <citation type="submission" date="2013-11" db="EMBL/GenBank/DDBJ databases">
        <title>Opisthorchis viverrini - life in the bile duct.</title>
        <authorList>
            <person name="Young N.D."/>
            <person name="Nagarajan N."/>
            <person name="Lin S.J."/>
            <person name="Korhonen P.K."/>
            <person name="Jex A.R."/>
            <person name="Hall R.S."/>
            <person name="Safavi-Hemami H."/>
            <person name="Kaewkong W."/>
            <person name="Bertrand D."/>
            <person name="Gao S."/>
            <person name="Seet Q."/>
            <person name="Wongkham S."/>
            <person name="Teh B.T."/>
            <person name="Wongkham C."/>
            <person name="Intapan P.M."/>
            <person name="Maleewong W."/>
            <person name="Yang X."/>
            <person name="Hu M."/>
            <person name="Wang Z."/>
            <person name="Hofmann A."/>
            <person name="Sternberg P.W."/>
            <person name="Tan P."/>
            <person name="Wang J."/>
            <person name="Gasser R.B."/>
        </authorList>
    </citation>
    <scope>NUCLEOTIDE SEQUENCE [LARGE SCALE GENOMIC DNA]</scope>
</reference>
<protein>
    <submittedName>
        <fullName evidence="1">Uncharacterized protein</fullName>
    </submittedName>
</protein>
<dbReference type="CTD" id="20323169"/>
<dbReference type="KEGG" id="ovi:T265_08990"/>
<evidence type="ECO:0000313" key="2">
    <source>
        <dbReference type="Proteomes" id="UP000054324"/>
    </source>
</evidence>
<dbReference type="GeneID" id="20323169"/>
<evidence type="ECO:0000313" key="1">
    <source>
        <dbReference type="EMBL" id="KER23045.1"/>
    </source>
</evidence>
<keyword evidence="2" id="KW-1185">Reference proteome</keyword>
<dbReference type="Proteomes" id="UP000054324">
    <property type="component" value="Unassembled WGS sequence"/>
</dbReference>
<proteinExistence type="predicted"/>
<dbReference type="OrthoDB" id="6232251at2759"/>
<sequence length="106" mass="12235">MVTRSNVTEYELSPYETSLNGLPPRHTARLFNTHGSGTMSDLVDFKKQARKVREYNEKRRLNPLIPAQEELLSQLYQDQVDFTRRLGKYVAAHNHAVQAAFAKMQN</sequence>